<dbReference type="Pfam" id="PF00241">
    <property type="entry name" value="Cofilin_ADF"/>
    <property type="match status" value="2"/>
</dbReference>
<feature type="region of interest" description="Disordered" evidence="11">
    <location>
        <begin position="317"/>
        <end position="339"/>
    </location>
</feature>
<dbReference type="SMART" id="SM00102">
    <property type="entry name" value="ADF"/>
    <property type="match status" value="2"/>
</dbReference>
<reference evidence="13" key="1">
    <citation type="submission" date="2019-11" db="UniProtKB">
        <authorList>
            <consortium name="WormBaseParasite"/>
        </authorList>
    </citation>
    <scope>IDENTIFICATION</scope>
</reference>
<dbReference type="AlphaFoldDB" id="A0A5K3F1K7"/>
<dbReference type="GO" id="GO:0030042">
    <property type="term" value="P:actin filament depolymerization"/>
    <property type="evidence" value="ECO:0007669"/>
    <property type="project" value="TreeGrafter"/>
</dbReference>
<sequence length="339" mass="38169">MTARSGISANEELLSTLAKAKLGSIRLVHMQIEDEQIKLRGTRPVKGSWQDDFDQLVKPLLEPSTASYFLYRLDSKNDLGYEWVLFTWIPDEAHVWQKTLYASTRATFRQQFGDGYLADDLLCHDKDDLSLAGYLRHLAARKAPVPLTYAEEQAMEFTADHISHASMNDGHSSMGGVAFGLTSSAEKAIRNFVVGKASYVQFQIDINQESIYSTVIKENLKPEEIGPLTPPNTGSYHLYRFLHEFNGAKFDPVVFVHAIAGYSSPIKERMLYSSCKSNLIECLSRQYGIAIDHKLEIEDFKELTTAYLMSVAHPMNTETPMSLPRPKGPSSRGPRRLIK</sequence>
<dbReference type="FunFam" id="3.40.20.10:FF:000007">
    <property type="entry name" value="Twinfilin-1 isoform 1"/>
    <property type="match status" value="1"/>
</dbReference>
<evidence type="ECO:0000256" key="7">
    <source>
        <dbReference type="ARBA" id="ARBA00023212"/>
    </source>
</evidence>
<dbReference type="FunFam" id="3.40.20.10:FF:000042">
    <property type="entry name" value="Actin depolymerizing protein"/>
    <property type="match status" value="1"/>
</dbReference>
<evidence type="ECO:0000256" key="11">
    <source>
        <dbReference type="SAM" id="MobiDB-lite"/>
    </source>
</evidence>
<proteinExistence type="inferred from homology"/>
<dbReference type="SUPFAM" id="SSF55753">
    <property type="entry name" value="Actin depolymerizing proteins"/>
    <property type="match status" value="2"/>
</dbReference>
<keyword evidence="6" id="KW-0009">Actin-binding</keyword>
<dbReference type="PANTHER" id="PTHR13759:SF1">
    <property type="entry name" value="TWINFILIN"/>
    <property type="match status" value="1"/>
</dbReference>
<accession>A0A5K3F1K7</accession>
<keyword evidence="7" id="KW-0206">Cytoskeleton</keyword>
<dbReference type="GO" id="GO:0005884">
    <property type="term" value="C:actin filament"/>
    <property type="evidence" value="ECO:0007669"/>
    <property type="project" value="TreeGrafter"/>
</dbReference>
<evidence type="ECO:0000256" key="3">
    <source>
        <dbReference type="ARBA" id="ARBA00009557"/>
    </source>
</evidence>
<evidence type="ECO:0000256" key="6">
    <source>
        <dbReference type="ARBA" id="ARBA00023203"/>
    </source>
</evidence>
<dbReference type="GO" id="GO:0005938">
    <property type="term" value="C:cell cortex"/>
    <property type="evidence" value="ECO:0007669"/>
    <property type="project" value="UniProtKB-SubCell"/>
</dbReference>
<dbReference type="GO" id="GO:0051016">
    <property type="term" value="P:barbed-end actin filament capping"/>
    <property type="evidence" value="ECO:0007669"/>
    <property type="project" value="TreeGrafter"/>
</dbReference>
<dbReference type="GO" id="GO:0030016">
    <property type="term" value="C:myofibril"/>
    <property type="evidence" value="ECO:0007669"/>
    <property type="project" value="TreeGrafter"/>
</dbReference>
<keyword evidence="4" id="KW-0963">Cytoplasm</keyword>
<dbReference type="PROSITE" id="PS51263">
    <property type="entry name" value="ADF_H"/>
    <property type="match status" value="2"/>
</dbReference>
<keyword evidence="5" id="KW-0677">Repeat</keyword>
<evidence type="ECO:0000256" key="9">
    <source>
        <dbReference type="ARBA" id="ARBA00056419"/>
    </source>
</evidence>
<comment type="similarity">
    <text evidence="3">Belongs to the actin-binding proteins ADF family. Twinfilin subfamily.</text>
</comment>
<evidence type="ECO:0000259" key="12">
    <source>
        <dbReference type="PROSITE" id="PS51263"/>
    </source>
</evidence>
<evidence type="ECO:0000256" key="5">
    <source>
        <dbReference type="ARBA" id="ARBA00022737"/>
    </source>
</evidence>
<dbReference type="InterPro" id="IPR028458">
    <property type="entry name" value="Twinfilin"/>
</dbReference>
<dbReference type="GO" id="GO:0010976">
    <property type="term" value="P:positive regulation of neuron projection development"/>
    <property type="evidence" value="ECO:0007669"/>
    <property type="project" value="TreeGrafter"/>
</dbReference>
<dbReference type="InterPro" id="IPR029006">
    <property type="entry name" value="ADF-H/Gelsolin-like_dom_sf"/>
</dbReference>
<dbReference type="GO" id="GO:0010591">
    <property type="term" value="P:regulation of lamellipodium assembly"/>
    <property type="evidence" value="ECO:0007669"/>
    <property type="project" value="TreeGrafter"/>
</dbReference>
<evidence type="ECO:0000256" key="10">
    <source>
        <dbReference type="ARBA" id="ARBA00069496"/>
    </source>
</evidence>
<name>A0A5K3F1K7_MESCO</name>
<dbReference type="Gene3D" id="3.40.20.10">
    <property type="entry name" value="Severin"/>
    <property type="match status" value="2"/>
</dbReference>
<feature type="domain" description="ADF-H" evidence="12">
    <location>
        <begin position="176"/>
        <end position="313"/>
    </location>
</feature>
<evidence type="ECO:0000256" key="4">
    <source>
        <dbReference type="ARBA" id="ARBA00022490"/>
    </source>
</evidence>
<evidence type="ECO:0000256" key="2">
    <source>
        <dbReference type="ARBA" id="ARBA00004544"/>
    </source>
</evidence>
<evidence type="ECO:0000256" key="1">
    <source>
        <dbReference type="ARBA" id="ARBA00004245"/>
    </source>
</evidence>
<comment type="function">
    <text evidence="9">Actin-binding protein involved in motile and morphological processes. Inhibits actin polymerization, likely by sequestering G-actin.</text>
</comment>
<evidence type="ECO:0000256" key="8">
    <source>
        <dbReference type="ARBA" id="ARBA00038532"/>
    </source>
</evidence>
<protein>
    <recommendedName>
        <fullName evidence="10">Twinfilin</fullName>
    </recommendedName>
</protein>
<comment type="subcellular location">
    <subcellularLocation>
        <location evidence="2">Cytoplasm</location>
        <location evidence="2">Cell cortex</location>
    </subcellularLocation>
    <subcellularLocation>
        <location evidence="1">Cytoplasm</location>
        <location evidence="1">Cytoskeleton</location>
    </subcellularLocation>
</comment>
<dbReference type="GO" id="GO:0051015">
    <property type="term" value="F:actin filament binding"/>
    <property type="evidence" value="ECO:0007669"/>
    <property type="project" value="TreeGrafter"/>
</dbReference>
<comment type="subunit">
    <text evidence="8">Interacts with G-actin; ADP-actin form.</text>
</comment>
<dbReference type="WBParaSite" id="MCU_004207-RA">
    <property type="protein sequence ID" value="MCU_004207-RA"/>
    <property type="gene ID" value="MCU_004207"/>
</dbReference>
<dbReference type="CDD" id="cd11285">
    <property type="entry name" value="ADF_Twf-N_like"/>
    <property type="match status" value="1"/>
</dbReference>
<feature type="domain" description="ADF-H" evidence="12">
    <location>
        <begin position="5"/>
        <end position="139"/>
    </location>
</feature>
<organism evidence="13">
    <name type="scientific">Mesocestoides corti</name>
    <name type="common">Flatworm</name>
    <dbReference type="NCBI Taxonomy" id="53468"/>
    <lineage>
        <taxon>Eukaryota</taxon>
        <taxon>Metazoa</taxon>
        <taxon>Spiralia</taxon>
        <taxon>Lophotrochozoa</taxon>
        <taxon>Platyhelminthes</taxon>
        <taxon>Cestoda</taxon>
        <taxon>Eucestoda</taxon>
        <taxon>Cyclophyllidea</taxon>
        <taxon>Mesocestoididae</taxon>
        <taxon>Mesocestoides</taxon>
    </lineage>
</organism>
<dbReference type="GO" id="GO:0003785">
    <property type="term" value="F:actin monomer binding"/>
    <property type="evidence" value="ECO:0007669"/>
    <property type="project" value="TreeGrafter"/>
</dbReference>
<dbReference type="PANTHER" id="PTHR13759">
    <property type="entry name" value="TWINFILIN"/>
    <property type="match status" value="1"/>
</dbReference>
<evidence type="ECO:0000313" key="13">
    <source>
        <dbReference type="WBParaSite" id="MCU_004207-RA"/>
    </source>
</evidence>
<dbReference type="InterPro" id="IPR002108">
    <property type="entry name" value="ADF-H"/>
</dbReference>